<keyword evidence="6 7" id="KW-0961">Cell wall biogenesis/degradation</keyword>
<dbReference type="GO" id="GO:0004180">
    <property type="term" value="F:carboxypeptidase activity"/>
    <property type="evidence" value="ECO:0007669"/>
    <property type="project" value="UniProtKB-ARBA"/>
</dbReference>
<organism evidence="10 11">
    <name type="scientific">Flavobacterium subsaxonicum WB 4.1-42 = DSM 21790</name>
    <dbReference type="NCBI Taxonomy" id="1121898"/>
    <lineage>
        <taxon>Bacteria</taxon>
        <taxon>Pseudomonadati</taxon>
        <taxon>Bacteroidota</taxon>
        <taxon>Flavobacteriia</taxon>
        <taxon>Flavobacteriales</taxon>
        <taxon>Flavobacteriaceae</taxon>
        <taxon>Flavobacterium</taxon>
    </lineage>
</organism>
<dbReference type="Gene3D" id="2.40.440.10">
    <property type="entry name" value="L,D-transpeptidase catalytic domain-like"/>
    <property type="match status" value="1"/>
</dbReference>
<dbReference type="eggNOG" id="COG2989">
    <property type="taxonomic scope" value="Bacteria"/>
</dbReference>
<evidence type="ECO:0000256" key="5">
    <source>
        <dbReference type="ARBA" id="ARBA00022984"/>
    </source>
</evidence>
<dbReference type="EMBL" id="JRLY01000001">
    <property type="protein sequence ID" value="KGO95097.1"/>
    <property type="molecule type" value="Genomic_DNA"/>
</dbReference>
<dbReference type="PROSITE" id="PS52029">
    <property type="entry name" value="LD_TPASE"/>
    <property type="match status" value="1"/>
</dbReference>
<dbReference type="Pfam" id="PF03734">
    <property type="entry name" value="YkuD"/>
    <property type="match status" value="1"/>
</dbReference>
<dbReference type="InterPro" id="IPR052905">
    <property type="entry name" value="LD-transpeptidase_YkuD-like"/>
</dbReference>
<dbReference type="STRING" id="1121898.GCA_000422725_01085"/>
<dbReference type="UniPathway" id="UPA00219"/>
<comment type="caution">
    <text evidence="10">The sequence shown here is derived from an EMBL/GenBank/DDBJ whole genome shotgun (WGS) entry which is preliminary data.</text>
</comment>
<evidence type="ECO:0000256" key="2">
    <source>
        <dbReference type="ARBA" id="ARBA00005992"/>
    </source>
</evidence>
<dbReference type="OrthoDB" id="9778545at2"/>
<feature type="active site" description="Proton donor/acceptor" evidence="7">
    <location>
        <position position="414"/>
    </location>
</feature>
<dbReference type="CDD" id="cd16913">
    <property type="entry name" value="YkuD_like"/>
    <property type="match status" value="1"/>
</dbReference>
<dbReference type="InterPro" id="IPR045380">
    <property type="entry name" value="LD_TPept_scaffold_dom"/>
</dbReference>
<dbReference type="InterPro" id="IPR038063">
    <property type="entry name" value="Transpep_catalytic_dom"/>
</dbReference>
<evidence type="ECO:0000256" key="7">
    <source>
        <dbReference type="PROSITE-ProRule" id="PRU01373"/>
    </source>
</evidence>
<dbReference type="AlphaFoldDB" id="A0A0A2MQZ4"/>
<evidence type="ECO:0000256" key="6">
    <source>
        <dbReference type="ARBA" id="ARBA00023316"/>
    </source>
</evidence>
<keyword evidence="11" id="KW-1185">Reference proteome</keyword>
<dbReference type="SUPFAM" id="SSF141523">
    <property type="entry name" value="L,D-transpeptidase catalytic domain-like"/>
    <property type="match status" value="1"/>
</dbReference>
<name>A0A0A2MQZ4_9FLAO</name>
<evidence type="ECO:0000313" key="11">
    <source>
        <dbReference type="Proteomes" id="UP000030111"/>
    </source>
</evidence>
<evidence type="ECO:0000256" key="3">
    <source>
        <dbReference type="ARBA" id="ARBA00022679"/>
    </source>
</evidence>
<dbReference type="PANTHER" id="PTHR41533">
    <property type="entry name" value="L,D-TRANSPEPTIDASE HI_1667-RELATED"/>
    <property type="match status" value="1"/>
</dbReference>
<dbReference type="PANTHER" id="PTHR41533:SF2">
    <property type="entry name" value="BLR7131 PROTEIN"/>
    <property type="match status" value="1"/>
</dbReference>
<reference evidence="10 11" key="1">
    <citation type="submission" date="2013-09" db="EMBL/GenBank/DDBJ databases">
        <authorList>
            <person name="Zeng Z."/>
            <person name="Chen C."/>
        </authorList>
    </citation>
    <scope>NUCLEOTIDE SEQUENCE [LARGE SCALE GENOMIC DNA]</scope>
    <source>
        <strain evidence="10 11">WB 4.1-42</strain>
    </source>
</reference>
<accession>A0A0A2MQZ4</accession>
<evidence type="ECO:0000256" key="4">
    <source>
        <dbReference type="ARBA" id="ARBA00022960"/>
    </source>
</evidence>
<dbReference type="GO" id="GO:0008360">
    <property type="term" value="P:regulation of cell shape"/>
    <property type="evidence" value="ECO:0007669"/>
    <property type="project" value="UniProtKB-UniRule"/>
</dbReference>
<evidence type="ECO:0000313" key="10">
    <source>
        <dbReference type="EMBL" id="KGO95097.1"/>
    </source>
</evidence>
<dbReference type="InterPro" id="IPR005490">
    <property type="entry name" value="LD_TPept_cat_dom"/>
</dbReference>
<proteinExistence type="inferred from homology"/>
<comment type="similarity">
    <text evidence="2">Belongs to the YkuD family.</text>
</comment>
<evidence type="ECO:0000259" key="9">
    <source>
        <dbReference type="PROSITE" id="PS52029"/>
    </source>
</evidence>
<dbReference type="GO" id="GO:0071555">
    <property type="term" value="P:cell wall organization"/>
    <property type="evidence" value="ECO:0007669"/>
    <property type="project" value="UniProtKB-UniRule"/>
</dbReference>
<feature type="chain" id="PRO_5001992534" evidence="8">
    <location>
        <begin position="20"/>
        <end position="512"/>
    </location>
</feature>
<sequence>MYRAYFILIVLFCSPLVSAKHSMQIIQAGVEKVDSTKIIDFYYRHPDLKNYKTDLQLFYAKNNYQFIWYNSNGLTDFAGILYNELQQLPMEGIFTPPPYKNEFDAIFTADKRRADTDAELLITSLYLYYVKKVQIGLDPEKSALTGWHLPRQQLHYAAYLDTLIKNPEARSNDGRYLFSQYYYLKKALARYLDIQKRGGWQPITLPNGVQQLKPGDSCSTVLQVRKRLYTEGYLESDSGKTDFDAALLNSINKYKTLQNKAADSLITPAFIEELNITVEQRIQCIAVNMERCRWIAPAINNAKEFIAVNIPSFRLHYFREGKPFFISKVVVGKEATKTTVFSGAISYIVFNPYWNIPNSILNKEILPAVKKNGNYLAAHNMEWNGNKLRQRPGPDNPLGLVKFIFPNSNNIYLHDTPSKNLFIKEERAFSHGCIRVEKAREMALAIMEKEAGWTEEKTDKAMNAGKESVYYLKQKIPVYIGYFTAWADEQGSVVFYEDIYNRDAALANLLYN</sequence>
<gene>
    <name evidence="10" type="ORF">Q766_03060</name>
</gene>
<evidence type="ECO:0000256" key="1">
    <source>
        <dbReference type="ARBA" id="ARBA00004752"/>
    </source>
</evidence>
<protein>
    <submittedName>
        <fullName evidence="10">L,D-transpeptidase YcbB</fullName>
    </submittedName>
</protein>
<comment type="pathway">
    <text evidence="1 7">Cell wall biogenesis; peptidoglycan biosynthesis.</text>
</comment>
<feature type="active site" description="Nucleophile" evidence="7">
    <location>
        <position position="433"/>
    </location>
</feature>
<evidence type="ECO:0000256" key="8">
    <source>
        <dbReference type="SAM" id="SignalP"/>
    </source>
</evidence>
<keyword evidence="4 7" id="KW-0133">Cell shape</keyword>
<dbReference type="Proteomes" id="UP000030111">
    <property type="component" value="Unassembled WGS sequence"/>
</dbReference>
<feature type="signal peptide" evidence="8">
    <location>
        <begin position="1"/>
        <end position="19"/>
    </location>
</feature>
<keyword evidence="5 7" id="KW-0573">Peptidoglycan synthesis</keyword>
<dbReference type="GO" id="GO:0009252">
    <property type="term" value="P:peptidoglycan biosynthetic process"/>
    <property type="evidence" value="ECO:0007669"/>
    <property type="project" value="UniProtKB-UniPathway"/>
</dbReference>
<dbReference type="Pfam" id="PF20142">
    <property type="entry name" value="Scaffold"/>
    <property type="match status" value="1"/>
</dbReference>
<keyword evidence="3" id="KW-0808">Transferase</keyword>
<feature type="domain" description="L,D-TPase catalytic" evidence="9">
    <location>
        <begin position="304"/>
        <end position="458"/>
    </location>
</feature>
<dbReference type="GO" id="GO:0016740">
    <property type="term" value="F:transferase activity"/>
    <property type="evidence" value="ECO:0007669"/>
    <property type="project" value="UniProtKB-KW"/>
</dbReference>
<keyword evidence="8" id="KW-0732">Signal</keyword>